<evidence type="ECO:0000313" key="2">
    <source>
        <dbReference type="EMBL" id="MDP5136883.1"/>
    </source>
</evidence>
<dbReference type="InterPro" id="IPR021557">
    <property type="entry name" value="DUF3016"/>
</dbReference>
<gene>
    <name evidence="2" type="ORF">ORJ04_13090</name>
</gene>
<name>A0ABT9I0G2_9GAMM</name>
<organism evidence="2 3">
    <name type="scientific">Rheinheimera baltica</name>
    <dbReference type="NCBI Taxonomy" id="67576"/>
    <lineage>
        <taxon>Bacteria</taxon>
        <taxon>Pseudomonadati</taxon>
        <taxon>Pseudomonadota</taxon>
        <taxon>Gammaproteobacteria</taxon>
        <taxon>Chromatiales</taxon>
        <taxon>Chromatiaceae</taxon>
        <taxon>Rheinheimera</taxon>
    </lineage>
</organism>
<sequence length="180" mass="20880">MRNIIVLCGLAALAFSSVHAAEVKVQWQDPEKFTDIRPANDSRKSYRERVIRKFDEFFQQMATKLPEGYSWDVTVTDIDLAGDVDYFISGAGNALRVVKDIYSPAMKFSYVLRDNHGEQVMQADEKLRDMGFMQSIRSAHNSDEFRYEKRMLEDWFERELKPGVEQHQHMLPKVSVKPAV</sequence>
<proteinExistence type="predicted"/>
<evidence type="ECO:0000256" key="1">
    <source>
        <dbReference type="SAM" id="SignalP"/>
    </source>
</evidence>
<dbReference type="RefSeq" id="WP_305976377.1">
    <property type="nucleotide sequence ID" value="NZ_JAPJDY010000012.1"/>
</dbReference>
<comment type="caution">
    <text evidence="2">The sequence shown here is derived from an EMBL/GenBank/DDBJ whole genome shotgun (WGS) entry which is preliminary data.</text>
</comment>
<evidence type="ECO:0000313" key="3">
    <source>
        <dbReference type="Proteomes" id="UP001231109"/>
    </source>
</evidence>
<protein>
    <submittedName>
        <fullName evidence="2">DUF3016 domain-containing protein</fullName>
    </submittedName>
</protein>
<reference evidence="2 3" key="1">
    <citation type="submission" date="2022-11" db="EMBL/GenBank/DDBJ databases">
        <title>Viruses from the air-sea interface of a natural surface slick.</title>
        <authorList>
            <person name="Rahlff J."/>
            <person name="Holmfeldt K."/>
        </authorList>
    </citation>
    <scope>NUCLEOTIDE SEQUENCE [LARGE SCALE GENOMIC DNA]</scope>
    <source>
        <strain evidence="2 3">SMS4</strain>
    </source>
</reference>
<dbReference type="Pfam" id="PF11454">
    <property type="entry name" value="DUF3016"/>
    <property type="match status" value="1"/>
</dbReference>
<dbReference type="Proteomes" id="UP001231109">
    <property type="component" value="Unassembled WGS sequence"/>
</dbReference>
<accession>A0ABT9I0G2</accession>
<feature type="chain" id="PRO_5047335610" evidence="1">
    <location>
        <begin position="21"/>
        <end position="180"/>
    </location>
</feature>
<keyword evidence="1" id="KW-0732">Signal</keyword>
<dbReference type="EMBL" id="JAPJDZ010000033">
    <property type="protein sequence ID" value="MDP5136883.1"/>
    <property type="molecule type" value="Genomic_DNA"/>
</dbReference>
<feature type="signal peptide" evidence="1">
    <location>
        <begin position="1"/>
        <end position="20"/>
    </location>
</feature>
<keyword evidence="3" id="KW-1185">Reference proteome</keyword>